<evidence type="ECO:0008006" key="7">
    <source>
        <dbReference type="Google" id="ProtNLM"/>
    </source>
</evidence>
<dbReference type="SUPFAM" id="SSF56281">
    <property type="entry name" value="Metallo-hydrolase/oxidoreductase"/>
    <property type="match status" value="1"/>
</dbReference>
<dbReference type="InterPro" id="IPR051013">
    <property type="entry name" value="MBL_superfamily_lactonases"/>
</dbReference>
<keyword evidence="3" id="KW-0378">Hydrolase</keyword>
<protein>
    <recommendedName>
        <fullName evidence="7">Metallo-beta-lactamase domain-containing protein</fullName>
    </recommendedName>
</protein>
<evidence type="ECO:0000256" key="3">
    <source>
        <dbReference type="ARBA" id="ARBA00022801"/>
    </source>
</evidence>
<keyword evidence="6" id="KW-1185">Reference proteome</keyword>
<accession>A0AAD9Z4U1</accession>
<dbReference type="Proteomes" id="UP001276659">
    <property type="component" value="Unassembled WGS sequence"/>
</dbReference>
<sequence>MEPEYKGFDVFTGVPSISFLNEHPPTGRKFLFDLGIRKDPENLPPRLMRIMEKGGWGFTAEKNVVGILGEGGDPKDINGIIWSSHYYWDHAGDPSTFLPSTDLIVGPGFKDALLPGYPTNPKAQLLESAYEGQHLREISFAASGLMLGRCNAVDFFGDGSF</sequence>
<evidence type="ECO:0000256" key="1">
    <source>
        <dbReference type="ARBA" id="ARBA00007749"/>
    </source>
</evidence>
<evidence type="ECO:0000313" key="5">
    <source>
        <dbReference type="EMBL" id="KAK3170643.1"/>
    </source>
</evidence>
<dbReference type="GO" id="GO:0046872">
    <property type="term" value="F:metal ion binding"/>
    <property type="evidence" value="ECO:0007669"/>
    <property type="project" value="UniProtKB-KW"/>
</dbReference>
<comment type="caution">
    <text evidence="5">The sequence shown here is derived from an EMBL/GenBank/DDBJ whole genome shotgun (WGS) entry which is preliminary data.</text>
</comment>
<dbReference type="Gene3D" id="3.60.15.10">
    <property type="entry name" value="Ribonuclease Z/Hydroxyacylglutathione hydrolase-like"/>
    <property type="match status" value="1"/>
</dbReference>
<dbReference type="InterPro" id="IPR036866">
    <property type="entry name" value="RibonucZ/Hydroxyglut_hydro"/>
</dbReference>
<dbReference type="PANTHER" id="PTHR42978:SF5">
    <property type="entry name" value="METALLO-BETA-LACTAMASE DOMAIN-CONTAINING PROTEIN"/>
    <property type="match status" value="1"/>
</dbReference>
<evidence type="ECO:0000256" key="4">
    <source>
        <dbReference type="ARBA" id="ARBA00022833"/>
    </source>
</evidence>
<organism evidence="5 6">
    <name type="scientific">Lepraria neglecta</name>
    <dbReference type="NCBI Taxonomy" id="209136"/>
    <lineage>
        <taxon>Eukaryota</taxon>
        <taxon>Fungi</taxon>
        <taxon>Dikarya</taxon>
        <taxon>Ascomycota</taxon>
        <taxon>Pezizomycotina</taxon>
        <taxon>Lecanoromycetes</taxon>
        <taxon>OSLEUM clade</taxon>
        <taxon>Lecanoromycetidae</taxon>
        <taxon>Lecanorales</taxon>
        <taxon>Lecanorineae</taxon>
        <taxon>Stereocaulaceae</taxon>
        <taxon>Lepraria</taxon>
    </lineage>
</organism>
<dbReference type="AlphaFoldDB" id="A0AAD9Z4U1"/>
<reference evidence="5" key="1">
    <citation type="submission" date="2022-11" db="EMBL/GenBank/DDBJ databases">
        <title>Chromosomal genome sequence assembly and mating type (MAT) locus characterization of the leprose asexual lichenized fungus Lepraria neglecta (Nyl.) Erichsen.</title>
        <authorList>
            <person name="Allen J.L."/>
            <person name="Pfeffer B."/>
        </authorList>
    </citation>
    <scope>NUCLEOTIDE SEQUENCE</scope>
    <source>
        <strain evidence="5">Allen 5258</strain>
    </source>
</reference>
<keyword evidence="2" id="KW-0479">Metal-binding</keyword>
<dbReference type="GO" id="GO:0016787">
    <property type="term" value="F:hydrolase activity"/>
    <property type="evidence" value="ECO:0007669"/>
    <property type="project" value="UniProtKB-KW"/>
</dbReference>
<dbReference type="EMBL" id="JASNWA010000008">
    <property type="protein sequence ID" value="KAK3170643.1"/>
    <property type="molecule type" value="Genomic_DNA"/>
</dbReference>
<gene>
    <name evidence="5" type="ORF">OEA41_002724</name>
</gene>
<proteinExistence type="inferred from homology"/>
<evidence type="ECO:0000256" key="2">
    <source>
        <dbReference type="ARBA" id="ARBA00022723"/>
    </source>
</evidence>
<dbReference type="PANTHER" id="PTHR42978">
    <property type="entry name" value="QUORUM-QUENCHING LACTONASE YTNP-RELATED-RELATED"/>
    <property type="match status" value="1"/>
</dbReference>
<comment type="similarity">
    <text evidence="1">Belongs to the metallo-beta-lactamase superfamily.</text>
</comment>
<keyword evidence="4" id="KW-0862">Zinc</keyword>
<name>A0AAD9Z4U1_9LECA</name>
<evidence type="ECO:0000313" key="6">
    <source>
        <dbReference type="Proteomes" id="UP001276659"/>
    </source>
</evidence>